<protein>
    <submittedName>
        <fullName evidence="1">Uncharacterized protein</fullName>
    </submittedName>
</protein>
<dbReference type="AlphaFoldDB" id="A0A0A9AAK4"/>
<evidence type="ECO:0000313" key="1">
    <source>
        <dbReference type="EMBL" id="JAD44072.1"/>
    </source>
</evidence>
<accession>A0A0A9AAK4</accession>
<proteinExistence type="predicted"/>
<reference evidence="1" key="1">
    <citation type="submission" date="2014-09" db="EMBL/GenBank/DDBJ databases">
        <authorList>
            <person name="Magalhaes I.L.F."/>
            <person name="Oliveira U."/>
            <person name="Santos F.R."/>
            <person name="Vidigal T.H.D.A."/>
            <person name="Brescovit A.D."/>
            <person name="Santos A.J."/>
        </authorList>
    </citation>
    <scope>NUCLEOTIDE SEQUENCE</scope>
    <source>
        <tissue evidence="1">Shoot tissue taken approximately 20 cm above the soil surface</tissue>
    </source>
</reference>
<name>A0A0A9AAK4_ARUDO</name>
<dbReference type="EMBL" id="GBRH01253823">
    <property type="protein sequence ID" value="JAD44072.1"/>
    <property type="molecule type" value="Transcribed_RNA"/>
</dbReference>
<sequence>MPNDIKLKGIKNYLALSRRALRLLTTGCAGGI</sequence>
<organism evidence="1">
    <name type="scientific">Arundo donax</name>
    <name type="common">Giant reed</name>
    <name type="synonym">Donax arundinaceus</name>
    <dbReference type="NCBI Taxonomy" id="35708"/>
    <lineage>
        <taxon>Eukaryota</taxon>
        <taxon>Viridiplantae</taxon>
        <taxon>Streptophyta</taxon>
        <taxon>Embryophyta</taxon>
        <taxon>Tracheophyta</taxon>
        <taxon>Spermatophyta</taxon>
        <taxon>Magnoliopsida</taxon>
        <taxon>Liliopsida</taxon>
        <taxon>Poales</taxon>
        <taxon>Poaceae</taxon>
        <taxon>PACMAD clade</taxon>
        <taxon>Arundinoideae</taxon>
        <taxon>Arundineae</taxon>
        <taxon>Arundo</taxon>
    </lineage>
</organism>
<reference evidence="1" key="2">
    <citation type="journal article" date="2015" name="Data Brief">
        <title>Shoot transcriptome of the giant reed, Arundo donax.</title>
        <authorList>
            <person name="Barrero R.A."/>
            <person name="Guerrero F.D."/>
            <person name="Moolhuijzen P."/>
            <person name="Goolsby J.A."/>
            <person name="Tidwell J."/>
            <person name="Bellgard S.E."/>
            <person name="Bellgard M.I."/>
        </authorList>
    </citation>
    <scope>NUCLEOTIDE SEQUENCE</scope>
    <source>
        <tissue evidence="1">Shoot tissue taken approximately 20 cm above the soil surface</tissue>
    </source>
</reference>